<proteinExistence type="inferred from homology"/>
<dbReference type="SUPFAM" id="SSF47323">
    <property type="entry name" value="Anticodon-binding domain of a subclass of class I aminoacyl-tRNA synthetases"/>
    <property type="match status" value="1"/>
</dbReference>
<dbReference type="EMBL" id="KI546035">
    <property type="protein sequence ID" value="EST47807.1"/>
    <property type="molecule type" value="Genomic_DNA"/>
</dbReference>
<dbReference type="EC" id="6.1.1.16" evidence="2"/>
<dbReference type="VEuPathDB" id="GiardiaDB:SS50377_26324"/>
<evidence type="ECO:0000256" key="2">
    <source>
        <dbReference type="ARBA" id="ARBA00012832"/>
    </source>
</evidence>
<evidence type="ECO:0000313" key="13">
    <source>
        <dbReference type="EMBL" id="KAH0572116.1"/>
    </source>
</evidence>
<dbReference type="GO" id="GO:0005524">
    <property type="term" value="F:ATP binding"/>
    <property type="evidence" value="ECO:0007669"/>
    <property type="project" value="UniProtKB-KW"/>
</dbReference>
<dbReference type="InterPro" id="IPR015803">
    <property type="entry name" value="Cys-tRNA-ligase"/>
</dbReference>
<sequence>MYKNNLFNTQTAIPEQDLLRVYICGPTVYNSSHLGHARTYITFDIIRNILAKVFNKTVIYQLNITDIDDKIINRSNEMKIPFTDLVKQNEDAFFKDLQDLNINPPSVITRVTEFVPEIIEFIKKIIDNNFAYQSNGSVYFDVQAFQAAGFTYPKLRIFDNSNQVEANNAADGASMKNRTEEKRSPFDFALWKAAKPDEPFWESEFGRGRPGWHIECSVMSQQVLLNKFDGFDLHLGGKDLQFPHHANEIAQLEAFLGKEVLDTQFCGNCIQGFMHSGHLRIENEIMSKSKMNFKTIQDVLENYSANQIRILFLHVPYASDINYTLVQLDNAVSIESKIRSFFQNVQVFKQSQKGYAQMKGSDYELLKQLIAVKSSVLSAFKADFDYPSVLKQLLQFLDTIKQYLHGTPHILPLSQSVEFLKANFEILGLKIENQGQNDQFEIVRVLAKFRQDVKAQSLQNGQILALCDDLRDNQLPNLGFLIEDAAEITIKQIDASQYKVDRQRELLEKQAKTDRQNEFNRQKQLKLDAERLLAAEKAEEMFKNDESYGDFDERGIPQKVNGEEIAKSRGKKLVKEWEARKKLNEKYFGKE</sequence>
<dbReference type="PANTHER" id="PTHR10890">
    <property type="entry name" value="CYSTEINYL-TRNA SYNTHETASE"/>
    <property type="match status" value="1"/>
</dbReference>
<dbReference type="HAMAP" id="MF_00041">
    <property type="entry name" value="Cys_tRNA_synth"/>
    <property type="match status" value="1"/>
</dbReference>
<evidence type="ECO:0000313" key="14">
    <source>
        <dbReference type="Proteomes" id="UP000018208"/>
    </source>
</evidence>
<dbReference type="AlphaFoldDB" id="V6LT32"/>
<evidence type="ECO:0000256" key="4">
    <source>
        <dbReference type="ARBA" id="ARBA00022723"/>
    </source>
</evidence>
<evidence type="ECO:0000256" key="6">
    <source>
        <dbReference type="ARBA" id="ARBA00022833"/>
    </source>
</evidence>
<dbReference type="InterPro" id="IPR009080">
    <property type="entry name" value="tRNAsynth_Ia_anticodon-bd"/>
</dbReference>
<keyword evidence="14" id="KW-1185">Reference proteome</keyword>
<dbReference type="GO" id="GO:0004817">
    <property type="term" value="F:cysteine-tRNA ligase activity"/>
    <property type="evidence" value="ECO:0007669"/>
    <property type="project" value="UniProtKB-EC"/>
</dbReference>
<accession>V6LT32</accession>
<reference evidence="12 13" key="1">
    <citation type="journal article" date="2014" name="PLoS Genet.">
        <title>The Genome of Spironucleus salmonicida Highlights a Fish Pathogen Adapted to Fluctuating Environments.</title>
        <authorList>
            <person name="Xu F."/>
            <person name="Jerlstrom-Hultqvist J."/>
            <person name="Einarsson E."/>
            <person name="Astvaldsson A."/>
            <person name="Svard S.G."/>
            <person name="Andersson J.O."/>
        </authorList>
    </citation>
    <scope>NUCLEOTIDE SEQUENCE</scope>
    <source>
        <strain evidence="13">ATCC 50377</strain>
    </source>
</reference>
<keyword evidence="5" id="KW-0547">Nucleotide-binding</keyword>
<keyword evidence="4" id="KW-0479">Metal-binding</keyword>
<protein>
    <recommendedName>
        <fullName evidence="2">cysteine--tRNA ligase</fullName>
        <ecNumber evidence="2">6.1.1.16</ecNumber>
    </recommendedName>
    <alternativeName>
        <fullName evidence="10">Cysteinyl-tRNA synthetase</fullName>
    </alternativeName>
</protein>
<gene>
    <name evidence="12" type="ORF">SS50377_12209</name>
    <name evidence="13" type="ORF">SS50377_26324</name>
</gene>
<dbReference type="Pfam" id="PF01406">
    <property type="entry name" value="tRNA-synt_1e"/>
    <property type="match status" value="1"/>
</dbReference>
<feature type="domain" description="tRNA synthetases class I catalytic" evidence="11">
    <location>
        <begin position="15"/>
        <end position="332"/>
    </location>
</feature>
<dbReference type="CDD" id="cd00672">
    <property type="entry name" value="CysRS_core"/>
    <property type="match status" value="1"/>
</dbReference>
<comment type="cofactor">
    <cofactor evidence="1">
        <name>Zn(2+)</name>
        <dbReference type="ChEBI" id="CHEBI:29105"/>
    </cofactor>
</comment>
<dbReference type="OrthoDB" id="438179at2759"/>
<dbReference type="Proteomes" id="UP000018208">
    <property type="component" value="Unassembled WGS sequence"/>
</dbReference>
<dbReference type="SUPFAM" id="SSF52374">
    <property type="entry name" value="Nucleotidylyl transferase"/>
    <property type="match status" value="1"/>
</dbReference>
<dbReference type="InterPro" id="IPR024909">
    <property type="entry name" value="Cys-tRNA/MSH_ligase"/>
</dbReference>
<evidence type="ECO:0000256" key="1">
    <source>
        <dbReference type="ARBA" id="ARBA00001947"/>
    </source>
</evidence>
<dbReference type="GO" id="GO:0006423">
    <property type="term" value="P:cysteinyl-tRNA aminoacylation"/>
    <property type="evidence" value="ECO:0007669"/>
    <property type="project" value="InterPro"/>
</dbReference>
<keyword evidence="9 12" id="KW-0030">Aminoacyl-tRNA synthetase</keyword>
<dbReference type="Gene3D" id="3.40.50.620">
    <property type="entry name" value="HUPs"/>
    <property type="match status" value="1"/>
</dbReference>
<dbReference type="GO" id="GO:0046872">
    <property type="term" value="F:metal ion binding"/>
    <property type="evidence" value="ECO:0007669"/>
    <property type="project" value="UniProtKB-KW"/>
</dbReference>
<evidence type="ECO:0000256" key="9">
    <source>
        <dbReference type="ARBA" id="ARBA00023146"/>
    </source>
</evidence>
<evidence type="ECO:0000313" key="12">
    <source>
        <dbReference type="EMBL" id="EST47807.1"/>
    </source>
</evidence>
<keyword evidence="7" id="KW-0067">ATP-binding</keyword>
<evidence type="ECO:0000256" key="3">
    <source>
        <dbReference type="ARBA" id="ARBA00022598"/>
    </source>
</evidence>
<dbReference type="PRINTS" id="PR00983">
    <property type="entry name" value="TRNASYNTHCYS"/>
</dbReference>
<evidence type="ECO:0000256" key="5">
    <source>
        <dbReference type="ARBA" id="ARBA00022741"/>
    </source>
</evidence>
<dbReference type="InterPro" id="IPR032678">
    <property type="entry name" value="tRNA-synt_1_cat_dom"/>
</dbReference>
<dbReference type="InterPro" id="IPR014729">
    <property type="entry name" value="Rossmann-like_a/b/a_fold"/>
</dbReference>
<name>V6LT32_9EUKA</name>
<reference evidence="13" key="2">
    <citation type="submission" date="2020-12" db="EMBL/GenBank/DDBJ databases">
        <title>New Spironucleus salmonicida genome in near-complete chromosomes.</title>
        <authorList>
            <person name="Xu F."/>
            <person name="Kurt Z."/>
            <person name="Jimenez-Gonzalez A."/>
            <person name="Astvaldsson A."/>
            <person name="Andersson J.O."/>
            <person name="Svard S.G."/>
        </authorList>
    </citation>
    <scope>NUCLEOTIDE SEQUENCE</scope>
    <source>
        <strain evidence="13">ATCC 50377</strain>
    </source>
</reference>
<evidence type="ECO:0000259" key="11">
    <source>
        <dbReference type="Pfam" id="PF01406"/>
    </source>
</evidence>
<keyword evidence="8" id="KW-0648">Protein biosynthesis</keyword>
<keyword evidence="3" id="KW-0436">Ligase</keyword>
<dbReference type="EMBL" id="AUWU02000006">
    <property type="protein sequence ID" value="KAH0572116.1"/>
    <property type="molecule type" value="Genomic_DNA"/>
</dbReference>
<evidence type="ECO:0000256" key="8">
    <source>
        <dbReference type="ARBA" id="ARBA00022917"/>
    </source>
</evidence>
<organism evidence="12">
    <name type="scientific">Spironucleus salmonicida</name>
    <dbReference type="NCBI Taxonomy" id="348837"/>
    <lineage>
        <taxon>Eukaryota</taxon>
        <taxon>Metamonada</taxon>
        <taxon>Diplomonadida</taxon>
        <taxon>Hexamitidae</taxon>
        <taxon>Hexamitinae</taxon>
        <taxon>Spironucleus</taxon>
    </lineage>
</organism>
<keyword evidence="6" id="KW-0862">Zinc</keyword>
<evidence type="ECO:0000256" key="10">
    <source>
        <dbReference type="ARBA" id="ARBA00031499"/>
    </source>
</evidence>
<dbReference type="NCBIfam" id="TIGR00435">
    <property type="entry name" value="cysS"/>
    <property type="match status" value="1"/>
</dbReference>
<evidence type="ECO:0000256" key="7">
    <source>
        <dbReference type="ARBA" id="ARBA00022840"/>
    </source>
</evidence>
<dbReference type="GO" id="GO:0005737">
    <property type="term" value="C:cytoplasm"/>
    <property type="evidence" value="ECO:0007669"/>
    <property type="project" value="TreeGrafter"/>
</dbReference>
<dbReference type="FunFam" id="3.40.50.620:FF:000218">
    <property type="entry name" value="Cysteine-tRNA ligase"/>
    <property type="match status" value="1"/>
</dbReference>
<dbReference type="PANTHER" id="PTHR10890:SF3">
    <property type="entry name" value="CYSTEINE--TRNA LIGASE, CYTOPLASMIC"/>
    <property type="match status" value="1"/>
</dbReference>